<reference evidence="3 4" key="1">
    <citation type="submission" date="2019-08" db="EMBL/GenBank/DDBJ databases">
        <title>The genome sequence of a newly discovered highly antifungal drug resistant Aspergillus species, Aspergillus tanneri NIH 1004.</title>
        <authorList>
            <person name="Mounaud S."/>
            <person name="Singh I."/>
            <person name="Joardar V."/>
            <person name="Pakala S."/>
            <person name="Pakala S."/>
            <person name="Venepally P."/>
            <person name="Chung J.K."/>
            <person name="Losada L."/>
            <person name="Nierman W.C."/>
        </authorList>
    </citation>
    <scope>NUCLEOTIDE SEQUENCE [LARGE SCALE GENOMIC DNA]</scope>
    <source>
        <strain evidence="3 4">NIH1004</strain>
    </source>
</reference>
<evidence type="ECO:0000313" key="3">
    <source>
        <dbReference type="EMBL" id="KAA8646638.1"/>
    </source>
</evidence>
<dbReference type="GeneID" id="54328015"/>
<dbReference type="OrthoDB" id="4505713at2759"/>
<dbReference type="RefSeq" id="XP_033425999.1">
    <property type="nucleotide sequence ID" value="XM_033569967.1"/>
</dbReference>
<accession>A0A5M9MI48</accession>
<evidence type="ECO:0000256" key="2">
    <source>
        <dbReference type="SAM" id="MobiDB-lite"/>
    </source>
</evidence>
<organism evidence="3 4">
    <name type="scientific">Aspergillus tanneri</name>
    <dbReference type="NCBI Taxonomy" id="1220188"/>
    <lineage>
        <taxon>Eukaryota</taxon>
        <taxon>Fungi</taxon>
        <taxon>Dikarya</taxon>
        <taxon>Ascomycota</taxon>
        <taxon>Pezizomycotina</taxon>
        <taxon>Eurotiomycetes</taxon>
        <taxon>Eurotiomycetidae</taxon>
        <taxon>Eurotiales</taxon>
        <taxon>Aspergillaceae</taxon>
        <taxon>Aspergillus</taxon>
        <taxon>Aspergillus subgen. Circumdati</taxon>
    </lineage>
</organism>
<dbReference type="Proteomes" id="UP000324241">
    <property type="component" value="Unassembled WGS sequence"/>
</dbReference>
<protein>
    <recommendedName>
        <fullName evidence="5">Helicase C-terminal domain-containing protein</fullName>
    </recommendedName>
</protein>
<dbReference type="GO" id="GO:0043138">
    <property type="term" value="F:3'-5' DNA helicase activity"/>
    <property type="evidence" value="ECO:0007669"/>
    <property type="project" value="TreeGrafter"/>
</dbReference>
<comment type="caution">
    <text evidence="3">The sequence shown here is derived from an EMBL/GenBank/DDBJ whole genome shotgun (WGS) entry which is preliminary data.</text>
</comment>
<feature type="compositionally biased region" description="Polar residues" evidence="2">
    <location>
        <begin position="118"/>
        <end position="135"/>
    </location>
</feature>
<feature type="region of interest" description="Disordered" evidence="2">
    <location>
        <begin position="107"/>
        <end position="137"/>
    </location>
</feature>
<dbReference type="Gene3D" id="3.40.50.300">
    <property type="entry name" value="P-loop containing nucleotide triphosphate hydrolases"/>
    <property type="match status" value="1"/>
</dbReference>
<dbReference type="GO" id="GO:0009378">
    <property type="term" value="F:four-way junction helicase activity"/>
    <property type="evidence" value="ECO:0007669"/>
    <property type="project" value="TreeGrafter"/>
</dbReference>
<gene>
    <name evidence="3" type="ORF">ATNIH1004_005313</name>
</gene>
<dbReference type="AlphaFoldDB" id="A0A5M9MI48"/>
<dbReference type="EMBL" id="QUQM01000004">
    <property type="protein sequence ID" value="KAA8646638.1"/>
    <property type="molecule type" value="Genomic_DNA"/>
</dbReference>
<evidence type="ECO:0000256" key="1">
    <source>
        <dbReference type="ARBA" id="ARBA00005446"/>
    </source>
</evidence>
<dbReference type="InterPro" id="IPR027417">
    <property type="entry name" value="P-loop_NTPase"/>
</dbReference>
<dbReference type="PANTHER" id="PTHR13710">
    <property type="entry name" value="DNA HELICASE RECQ FAMILY MEMBER"/>
    <property type="match status" value="1"/>
</dbReference>
<name>A0A5M9MI48_9EURO</name>
<comment type="similarity">
    <text evidence="1">Belongs to the helicase family. RecQ subfamily.</text>
</comment>
<dbReference type="PANTHER" id="PTHR13710:SF154">
    <property type="entry name" value="RECQ HELICASE, PUTATIVE (AFU_ORTHOLOGUE AFUA_6G14720)-RELATED"/>
    <property type="match status" value="1"/>
</dbReference>
<evidence type="ECO:0000313" key="4">
    <source>
        <dbReference type="Proteomes" id="UP000324241"/>
    </source>
</evidence>
<evidence type="ECO:0008006" key="5">
    <source>
        <dbReference type="Google" id="ProtNLM"/>
    </source>
</evidence>
<proteinExistence type="inferred from homology"/>
<sequence length="397" mass="45066">MGVDIPDIRSIIHIGTPRSLLEYGQESGRAGRDSQRSEAIIIQPEGWDEPTPETPEAVADRELVDEYLGVAPGVGCRRFDIDSTEALCDGCDADWLAQESVCMSPDRYSPDTRMDDLASTTSPPREISATGSPHSHGSGELFPLSHIIPQSTQNIAPNPTRRSQSHDNTESFETQVISHVIPQSTQNIAPNPTPTVSIAERQRQRVQDQRHAAPRIQHQVQDARQWLDEETIENEIAPWQKKCYICTIAGRERNEHELYFCRGPKSDKAKAWVNLVRQYKIPFARYTACYRCYMPQTICRRWEVLDGHPTQTECVYKDILVPMTAVILYGPWEEQIQPLWQRRLQQHGVDANNTMQVLQFLGQATEGAKGQHSQLFALFCWLWQICKELRGSTGFVV</sequence>
<dbReference type="GO" id="GO:0000724">
    <property type="term" value="P:double-strand break repair via homologous recombination"/>
    <property type="evidence" value="ECO:0007669"/>
    <property type="project" value="TreeGrafter"/>
</dbReference>
<dbReference type="GO" id="GO:0005694">
    <property type="term" value="C:chromosome"/>
    <property type="evidence" value="ECO:0007669"/>
    <property type="project" value="TreeGrafter"/>
</dbReference>
<dbReference type="GO" id="GO:0005737">
    <property type="term" value="C:cytoplasm"/>
    <property type="evidence" value="ECO:0007669"/>
    <property type="project" value="TreeGrafter"/>
</dbReference>
<dbReference type="SUPFAM" id="SSF52540">
    <property type="entry name" value="P-loop containing nucleoside triphosphate hydrolases"/>
    <property type="match status" value="1"/>
</dbReference>